<feature type="region of interest" description="Disordered" evidence="1">
    <location>
        <begin position="145"/>
        <end position="202"/>
    </location>
</feature>
<keyword evidence="3" id="KW-1185">Reference proteome</keyword>
<dbReference type="AlphaFoldDB" id="A0A5B7G9G4"/>
<evidence type="ECO:0000256" key="1">
    <source>
        <dbReference type="SAM" id="MobiDB-lite"/>
    </source>
</evidence>
<feature type="compositionally biased region" description="Basic and acidic residues" evidence="1">
    <location>
        <begin position="174"/>
        <end position="186"/>
    </location>
</feature>
<accession>A0A5B7G9G4</accession>
<comment type="caution">
    <text evidence="2">The sequence shown here is derived from an EMBL/GenBank/DDBJ whole genome shotgun (WGS) entry which is preliminary data.</text>
</comment>
<evidence type="ECO:0000313" key="2">
    <source>
        <dbReference type="EMBL" id="MPC54126.1"/>
    </source>
</evidence>
<sequence length="202" mass="21976">MTNRYHVEGPCKSLPPILCGGSGSSNWYDHHAGFWGCERNKQQRCGLATIKLIFVLDLSGVDSTVSGDVRDNKDGNADGSASATLHTETEDSEDVFADANSDSEAGDGEGDALARILMRGCKERTTFILQTQKAMMWEGLKSSFSSSLENDGRDSVKMTFADRRQGESGGASATKDDAPDKREDNQRSQILPTSARQSDWDK</sequence>
<organism evidence="2 3">
    <name type="scientific">Portunus trituberculatus</name>
    <name type="common">Swimming crab</name>
    <name type="synonym">Neptunus trituberculatus</name>
    <dbReference type="NCBI Taxonomy" id="210409"/>
    <lineage>
        <taxon>Eukaryota</taxon>
        <taxon>Metazoa</taxon>
        <taxon>Ecdysozoa</taxon>
        <taxon>Arthropoda</taxon>
        <taxon>Crustacea</taxon>
        <taxon>Multicrustacea</taxon>
        <taxon>Malacostraca</taxon>
        <taxon>Eumalacostraca</taxon>
        <taxon>Eucarida</taxon>
        <taxon>Decapoda</taxon>
        <taxon>Pleocyemata</taxon>
        <taxon>Brachyura</taxon>
        <taxon>Eubrachyura</taxon>
        <taxon>Portunoidea</taxon>
        <taxon>Portunidae</taxon>
        <taxon>Portuninae</taxon>
        <taxon>Portunus</taxon>
    </lineage>
</organism>
<dbReference type="Proteomes" id="UP000324222">
    <property type="component" value="Unassembled WGS sequence"/>
</dbReference>
<evidence type="ECO:0000313" key="3">
    <source>
        <dbReference type="Proteomes" id="UP000324222"/>
    </source>
</evidence>
<proteinExistence type="predicted"/>
<feature type="compositionally biased region" description="Basic and acidic residues" evidence="1">
    <location>
        <begin position="150"/>
        <end position="166"/>
    </location>
</feature>
<name>A0A5B7G9G4_PORTR</name>
<dbReference type="EMBL" id="VSRR010012124">
    <property type="protein sequence ID" value="MPC54126.1"/>
    <property type="molecule type" value="Genomic_DNA"/>
</dbReference>
<feature type="region of interest" description="Disordered" evidence="1">
    <location>
        <begin position="66"/>
        <end position="108"/>
    </location>
</feature>
<protein>
    <submittedName>
        <fullName evidence="2">Uncharacterized protein</fullName>
    </submittedName>
</protein>
<reference evidence="2 3" key="1">
    <citation type="submission" date="2019-05" db="EMBL/GenBank/DDBJ databases">
        <title>Another draft genome of Portunus trituberculatus and its Hox gene families provides insights of decapod evolution.</title>
        <authorList>
            <person name="Jeong J.-H."/>
            <person name="Song I."/>
            <person name="Kim S."/>
            <person name="Choi T."/>
            <person name="Kim D."/>
            <person name="Ryu S."/>
            <person name="Kim W."/>
        </authorList>
    </citation>
    <scope>NUCLEOTIDE SEQUENCE [LARGE SCALE GENOMIC DNA]</scope>
    <source>
        <tissue evidence="2">Muscle</tissue>
    </source>
</reference>
<gene>
    <name evidence="2" type="ORF">E2C01_048033</name>
</gene>
<feature type="compositionally biased region" description="Polar residues" evidence="1">
    <location>
        <begin position="187"/>
        <end position="202"/>
    </location>
</feature>